<protein>
    <submittedName>
        <fullName evidence="3">Glycosyltransferase</fullName>
    </submittedName>
</protein>
<evidence type="ECO:0000259" key="2">
    <source>
        <dbReference type="Pfam" id="PF00534"/>
    </source>
</evidence>
<dbReference type="SUPFAM" id="SSF53756">
    <property type="entry name" value="UDP-Glycosyltransferase/glycogen phosphorylase"/>
    <property type="match status" value="3"/>
</dbReference>
<evidence type="ECO:0000256" key="1">
    <source>
        <dbReference type="ARBA" id="ARBA00022679"/>
    </source>
</evidence>
<dbReference type="Pfam" id="PF00534">
    <property type="entry name" value="Glycos_transf_1"/>
    <property type="match status" value="3"/>
</dbReference>
<dbReference type="EMBL" id="JACYWZ010000003">
    <property type="protein sequence ID" value="MBD8769812.1"/>
    <property type="molecule type" value="Genomic_DNA"/>
</dbReference>
<feature type="domain" description="Glycosyl transferase family 1" evidence="2">
    <location>
        <begin position="618"/>
        <end position="790"/>
    </location>
</feature>
<dbReference type="Proteomes" id="UP000620025">
    <property type="component" value="Unassembled WGS sequence"/>
</dbReference>
<feature type="domain" description="Glycosyl transferase family 1" evidence="2">
    <location>
        <begin position="220"/>
        <end position="376"/>
    </location>
</feature>
<feature type="domain" description="Glycosyl transferase family 1" evidence="2">
    <location>
        <begin position="1063"/>
        <end position="1206"/>
    </location>
</feature>
<gene>
    <name evidence="3" type="ORF">IFT38_09685</name>
</gene>
<dbReference type="CDD" id="cd03801">
    <property type="entry name" value="GT4_PimA-like"/>
    <property type="match status" value="1"/>
</dbReference>
<dbReference type="CDD" id="cd03809">
    <property type="entry name" value="GT4_MtfB-like"/>
    <property type="match status" value="2"/>
</dbReference>
<dbReference type="PANTHER" id="PTHR46401">
    <property type="entry name" value="GLYCOSYLTRANSFERASE WBBK-RELATED"/>
    <property type="match status" value="1"/>
</dbReference>
<organism evidence="3 4">
    <name type="scientific">Pseudomonas coleopterorum</name>
    <dbReference type="NCBI Taxonomy" id="1605838"/>
    <lineage>
        <taxon>Bacteria</taxon>
        <taxon>Pseudomonadati</taxon>
        <taxon>Pseudomonadota</taxon>
        <taxon>Gammaproteobacteria</taxon>
        <taxon>Pseudomonadales</taxon>
        <taxon>Pseudomonadaceae</taxon>
        <taxon>Pseudomonas</taxon>
    </lineage>
</organism>
<dbReference type="Gene3D" id="3.40.50.2000">
    <property type="entry name" value="Glycogen Phosphorylase B"/>
    <property type="match status" value="5"/>
</dbReference>
<keyword evidence="1" id="KW-0808">Transferase</keyword>
<name>A0ABR9BZ55_9PSED</name>
<reference evidence="3 4" key="1">
    <citation type="journal article" date="2020" name="FEMS Microbiol. Ecol.">
        <title>Temporal dynamics of bacterial communities during seed development and maturation.</title>
        <authorList>
            <person name="Chesneau G."/>
            <person name="Torres-Cortes G."/>
            <person name="Briand M."/>
            <person name="Darrasse A."/>
            <person name="Preveaux A."/>
            <person name="Marais C."/>
            <person name="Jacques M.A."/>
            <person name="Shade A."/>
            <person name="Barret M."/>
        </authorList>
    </citation>
    <scope>NUCLEOTIDE SEQUENCE [LARGE SCALE GENOMIC DNA]</scope>
    <source>
        <strain evidence="3 4">CFBP13599</strain>
    </source>
</reference>
<dbReference type="RefSeq" id="WP_192067227.1">
    <property type="nucleotide sequence ID" value="NZ_JACYWY010000001.1"/>
</dbReference>
<keyword evidence="4" id="KW-1185">Reference proteome</keyword>
<dbReference type="PANTHER" id="PTHR46401:SF2">
    <property type="entry name" value="GLYCOSYLTRANSFERASE WBBK-RELATED"/>
    <property type="match status" value="1"/>
</dbReference>
<evidence type="ECO:0000313" key="4">
    <source>
        <dbReference type="Proteomes" id="UP000620025"/>
    </source>
</evidence>
<comment type="caution">
    <text evidence="3">The sequence shown here is derived from an EMBL/GenBank/DDBJ whole genome shotgun (WGS) entry which is preliminary data.</text>
</comment>
<accession>A0ABR9BZ55</accession>
<evidence type="ECO:0000313" key="3">
    <source>
        <dbReference type="EMBL" id="MBD8769812.1"/>
    </source>
</evidence>
<proteinExistence type="predicted"/>
<dbReference type="InterPro" id="IPR001296">
    <property type="entry name" value="Glyco_trans_1"/>
</dbReference>
<sequence length="1249" mass="138481">MRIVIDLQGAQAENRKRGIGRYCLSLTRAIAAQGKHEVIVVLNDAFGESIDELRRTLADVVPAQNIRVWHSPGEVAQINVANEKRRRAAELVREAFLETLNPSIVLVCSLFEGLVDNVVTSVGMLSSNVPTAVVLYDLIPLINREPYLDNPLVERWYENKIGHLRSASAVLAISESSRSEGLKYLSLPAAKVTSISTAADSPFKQIELSEAQRSELFGKHDLDRPFLMYTGGIDHRKNIEGLITAFASLPKSVRADYQLAIVCSVQPHDKVRLLELAKKSGLKPGDLVLTGFVTEEDLAALYNLCHAFVFPSWHEGFGLPALEAMHCGCAVIGANTSSVPEVIGLDEALFDPRDQQAFTAKLEQVLTDEAFRGRLQSHGLTQAAKFSWEKTAATAVEALERAVADHISAHEGATHPVRKPRLAYVSPLPPERSGISDYSAELLPELARHYHIDVIVAQHEISNAWINANCQVRSVEWFQRNHRVYDRVLYHFGNSSFHQHMFELIKRIPGAIVLHDFFLSGIVAHLEFHSIVPGFWVHELYSAHGYKAVQDRFKVEQKAEVVWAYPCNLSVLRDAVGVIVHSEHSRRLATEWYGEGDQSEWAYVPLLRVPDHSMPADKTAARRALGLDGYDFIVCSFGLLGPSKLNDRLLDAWLASPMAADPKCVLIFVGENETGEYGAQILKRIKGQSGGERVKITGWTDNKTFKSYLVAADIGVQLRTFSRGETSATVLDCMNHGLATIANANGGMADLPDQCVVKLADDFEVAELTEALVRLRRDSEERSLLSQKGKAEVHSNHSPRYCADKYVRAIEHFYADNAHSVPSLIQALDEFDAQPQDAHDRALLANSIDRSLLPRFYQKQLFVDISELCQRDARSGIQRVVRSILRQWLLNPPQGYRVEPVYATADAPGYLYARRFTLGFLDCPMDALVDEPITYGPGDTFIGLDFQPSIVPNQVQALTAMHRAGVEIQFVIYDMLLLGLPDCFPAHGGGLLTDWLNVVSRFDGILSISKAVQSDLERWLREHSPIAGHTPRLDWFHLGADILESAPSVGLADDMSTLLSKLKQSPTFLMVGTLEPRKGHIQVLEAFEGLWKAGERVNLVIIGKQGWMVESLIDQLQSHPQRGAQLFWIEGASDESLEAIYDASTCLIAGSRGEGFGLPLIEAAQHGLPVIARDIAVFREVAGQHAHYFQGDTAQALSEAILEWLALYRTGDHPRSDEMPWLTWSQSADALWAAMQPVLREKAEVAGGA</sequence>